<evidence type="ECO:0000313" key="3">
    <source>
        <dbReference type="EMBL" id="GFD14592.1"/>
    </source>
</evidence>
<evidence type="ECO:0000256" key="1">
    <source>
        <dbReference type="PROSITE-ProRule" id="PRU00047"/>
    </source>
</evidence>
<dbReference type="GO" id="GO:0003676">
    <property type="term" value="F:nucleic acid binding"/>
    <property type="evidence" value="ECO:0007669"/>
    <property type="project" value="InterPro"/>
</dbReference>
<name>A0A699TUQ9_TANCI</name>
<sequence length="77" mass="8314">MVLDLQVVVVVTARVKPHPGVCYKATEGCFTCGSTQHKVKDCPQGKQKQSMSTVLARLPHTTGRVYATTRGQAAKTL</sequence>
<proteinExistence type="predicted"/>
<feature type="non-terminal residue" evidence="3">
    <location>
        <position position="77"/>
    </location>
</feature>
<dbReference type="EMBL" id="BKCJ011280505">
    <property type="protein sequence ID" value="GFD14592.1"/>
    <property type="molecule type" value="Genomic_DNA"/>
</dbReference>
<protein>
    <submittedName>
        <fullName evidence="3">Zinc finger, CCHC-type, retrotransposon Gag domain protein</fullName>
    </submittedName>
</protein>
<keyword evidence="1" id="KW-0862">Zinc</keyword>
<dbReference type="PROSITE" id="PS50158">
    <property type="entry name" value="ZF_CCHC"/>
    <property type="match status" value="1"/>
</dbReference>
<dbReference type="AlphaFoldDB" id="A0A699TUQ9"/>
<feature type="domain" description="CCHC-type" evidence="2">
    <location>
        <begin position="29"/>
        <end position="44"/>
    </location>
</feature>
<accession>A0A699TUQ9</accession>
<comment type="caution">
    <text evidence="3">The sequence shown here is derived from an EMBL/GenBank/DDBJ whole genome shotgun (WGS) entry which is preliminary data.</text>
</comment>
<organism evidence="3">
    <name type="scientific">Tanacetum cinerariifolium</name>
    <name type="common">Dalmatian daisy</name>
    <name type="synonym">Chrysanthemum cinerariifolium</name>
    <dbReference type="NCBI Taxonomy" id="118510"/>
    <lineage>
        <taxon>Eukaryota</taxon>
        <taxon>Viridiplantae</taxon>
        <taxon>Streptophyta</taxon>
        <taxon>Embryophyta</taxon>
        <taxon>Tracheophyta</taxon>
        <taxon>Spermatophyta</taxon>
        <taxon>Magnoliopsida</taxon>
        <taxon>eudicotyledons</taxon>
        <taxon>Gunneridae</taxon>
        <taxon>Pentapetalae</taxon>
        <taxon>asterids</taxon>
        <taxon>campanulids</taxon>
        <taxon>Asterales</taxon>
        <taxon>Asteraceae</taxon>
        <taxon>Asteroideae</taxon>
        <taxon>Anthemideae</taxon>
        <taxon>Anthemidinae</taxon>
        <taxon>Tanacetum</taxon>
    </lineage>
</organism>
<keyword evidence="1" id="KW-0863">Zinc-finger</keyword>
<gene>
    <name evidence="3" type="ORF">Tci_886561</name>
</gene>
<reference evidence="3" key="1">
    <citation type="journal article" date="2019" name="Sci. Rep.">
        <title>Draft genome of Tanacetum cinerariifolium, the natural source of mosquito coil.</title>
        <authorList>
            <person name="Yamashiro T."/>
            <person name="Shiraishi A."/>
            <person name="Satake H."/>
            <person name="Nakayama K."/>
        </authorList>
    </citation>
    <scope>NUCLEOTIDE SEQUENCE</scope>
</reference>
<keyword evidence="1" id="KW-0479">Metal-binding</keyword>
<dbReference type="InterPro" id="IPR001878">
    <property type="entry name" value="Znf_CCHC"/>
</dbReference>
<evidence type="ECO:0000259" key="2">
    <source>
        <dbReference type="PROSITE" id="PS50158"/>
    </source>
</evidence>
<dbReference type="GO" id="GO:0008270">
    <property type="term" value="F:zinc ion binding"/>
    <property type="evidence" value="ECO:0007669"/>
    <property type="project" value="UniProtKB-KW"/>
</dbReference>
<dbReference type="SMART" id="SM00343">
    <property type="entry name" value="ZnF_C2HC"/>
    <property type="match status" value="1"/>
</dbReference>